<sequence length="68" mass="7926">TVYYKLHMKLKQTSISYNCLYFNIVVSHKLKPRFLSFPLQTNCVMVGPCSFIYCVMVGPCNFINCKLH</sequence>
<organism evidence="1">
    <name type="scientific">Nothobranchius pienaari</name>
    <dbReference type="NCBI Taxonomy" id="704102"/>
    <lineage>
        <taxon>Eukaryota</taxon>
        <taxon>Metazoa</taxon>
        <taxon>Chordata</taxon>
        <taxon>Craniata</taxon>
        <taxon>Vertebrata</taxon>
        <taxon>Euteleostomi</taxon>
        <taxon>Actinopterygii</taxon>
        <taxon>Neopterygii</taxon>
        <taxon>Teleostei</taxon>
        <taxon>Neoteleostei</taxon>
        <taxon>Acanthomorphata</taxon>
        <taxon>Ovalentaria</taxon>
        <taxon>Atherinomorphae</taxon>
        <taxon>Cyprinodontiformes</taxon>
        <taxon>Nothobranchiidae</taxon>
        <taxon>Nothobranchius</taxon>
    </lineage>
</organism>
<name>A0A1A8MF28_9TELE</name>
<reference evidence="1" key="1">
    <citation type="submission" date="2016-05" db="EMBL/GenBank/DDBJ databases">
        <authorList>
            <person name="Lavstsen T."/>
            <person name="Jespersen J.S."/>
        </authorList>
    </citation>
    <scope>NUCLEOTIDE SEQUENCE</scope>
    <source>
        <tissue evidence="1">Brain</tissue>
    </source>
</reference>
<proteinExistence type="predicted"/>
<accession>A0A1A8MF28</accession>
<gene>
    <name evidence="1" type="primary">Nfu_g_1_026015</name>
</gene>
<feature type="non-terminal residue" evidence="1">
    <location>
        <position position="1"/>
    </location>
</feature>
<dbReference type="AlphaFoldDB" id="A0A1A8MF28"/>
<protein>
    <submittedName>
        <fullName evidence="1">Uncharacterized protein</fullName>
    </submittedName>
</protein>
<dbReference type="EMBL" id="HAEF01013815">
    <property type="protein sequence ID" value="SBR54974.1"/>
    <property type="molecule type" value="Transcribed_RNA"/>
</dbReference>
<reference evidence="1" key="2">
    <citation type="submission" date="2016-06" db="EMBL/GenBank/DDBJ databases">
        <title>The genome of a short-lived fish provides insights into sex chromosome evolution and the genetic control of aging.</title>
        <authorList>
            <person name="Reichwald K."/>
            <person name="Felder M."/>
            <person name="Petzold A."/>
            <person name="Koch P."/>
            <person name="Groth M."/>
            <person name="Platzer M."/>
        </authorList>
    </citation>
    <scope>NUCLEOTIDE SEQUENCE</scope>
    <source>
        <tissue evidence="1">Brain</tissue>
    </source>
</reference>
<evidence type="ECO:0000313" key="1">
    <source>
        <dbReference type="EMBL" id="SBR54974.1"/>
    </source>
</evidence>
<feature type="non-terminal residue" evidence="1">
    <location>
        <position position="68"/>
    </location>
</feature>